<feature type="transmembrane region" description="Helical" evidence="1">
    <location>
        <begin position="52"/>
        <end position="74"/>
    </location>
</feature>
<keyword evidence="1" id="KW-1133">Transmembrane helix</keyword>
<gene>
    <name evidence="2" type="ORF">KIW84_015713</name>
</gene>
<accession>A0A9D5BR21</accession>
<comment type="caution">
    <text evidence="2">The sequence shown here is derived from an EMBL/GenBank/DDBJ whole genome shotgun (WGS) entry which is preliminary data.</text>
</comment>
<dbReference type="InterPro" id="IPR038920">
    <property type="entry name" value="At3g05675-like"/>
</dbReference>
<proteinExistence type="predicted"/>
<reference evidence="2 3" key="1">
    <citation type="journal article" date="2022" name="Nat. Genet.">
        <title>Improved pea reference genome and pan-genome highlight genomic features and evolutionary characteristics.</title>
        <authorList>
            <person name="Yang T."/>
            <person name="Liu R."/>
            <person name="Luo Y."/>
            <person name="Hu S."/>
            <person name="Wang D."/>
            <person name="Wang C."/>
            <person name="Pandey M.K."/>
            <person name="Ge S."/>
            <person name="Xu Q."/>
            <person name="Li N."/>
            <person name="Li G."/>
            <person name="Huang Y."/>
            <person name="Saxena R.K."/>
            <person name="Ji Y."/>
            <person name="Li M."/>
            <person name="Yan X."/>
            <person name="He Y."/>
            <person name="Liu Y."/>
            <person name="Wang X."/>
            <person name="Xiang C."/>
            <person name="Varshney R.K."/>
            <person name="Ding H."/>
            <person name="Gao S."/>
            <person name="Zong X."/>
        </authorList>
    </citation>
    <scope>NUCLEOTIDE SEQUENCE [LARGE SCALE GENOMIC DNA]</scope>
    <source>
        <strain evidence="2 3">cv. Zhongwan 6</strain>
    </source>
</reference>
<keyword evidence="1" id="KW-0812">Transmembrane</keyword>
<name>A0A9D5BR21_PEA</name>
<evidence type="ECO:0000256" key="1">
    <source>
        <dbReference type="SAM" id="Phobius"/>
    </source>
</evidence>
<dbReference type="OrthoDB" id="678132at2759"/>
<dbReference type="PANTHER" id="PTHR31060">
    <property type="entry name" value="OSJNBA0011J08.25 PROTEIN-RELATED"/>
    <property type="match status" value="1"/>
</dbReference>
<dbReference type="EMBL" id="JAMSHJ010000001">
    <property type="protein sequence ID" value="KAI5448402.1"/>
    <property type="molecule type" value="Genomic_DNA"/>
</dbReference>
<evidence type="ECO:0000313" key="3">
    <source>
        <dbReference type="Proteomes" id="UP001058974"/>
    </source>
</evidence>
<organism evidence="2 3">
    <name type="scientific">Pisum sativum</name>
    <name type="common">Garden pea</name>
    <name type="synonym">Lathyrus oleraceus</name>
    <dbReference type="NCBI Taxonomy" id="3888"/>
    <lineage>
        <taxon>Eukaryota</taxon>
        <taxon>Viridiplantae</taxon>
        <taxon>Streptophyta</taxon>
        <taxon>Embryophyta</taxon>
        <taxon>Tracheophyta</taxon>
        <taxon>Spermatophyta</taxon>
        <taxon>Magnoliopsida</taxon>
        <taxon>eudicotyledons</taxon>
        <taxon>Gunneridae</taxon>
        <taxon>Pentapetalae</taxon>
        <taxon>rosids</taxon>
        <taxon>fabids</taxon>
        <taxon>Fabales</taxon>
        <taxon>Fabaceae</taxon>
        <taxon>Papilionoideae</taxon>
        <taxon>50 kb inversion clade</taxon>
        <taxon>NPAAA clade</taxon>
        <taxon>Hologalegina</taxon>
        <taxon>IRL clade</taxon>
        <taxon>Fabeae</taxon>
        <taxon>Lathyrus</taxon>
    </lineage>
</organism>
<evidence type="ECO:0000313" key="2">
    <source>
        <dbReference type="EMBL" id="KAI5448402.1"/>
    </source>
</evidence>
<keyword evidence="1" id="KW-0472">Membrane</keyword>
<dbReference type="AlphaFoldDB" id="A0A9D5BR21"/>
<sequence length="387" mass="44070">MGKRKNAANSDGGAAMPLSLPSLLRTLISSLFTTASENSSFLPPLSFKLLQTLRFIILTFYLFLLRFIPSIFFIDNYEDAVKFNNHKSHNNKYSHDTRNHTAIGRALSQLLSALNDIPVSSRKYEVVRSLTEKIIDDNHLDGVHSLREVNRVALSGAFGRALRQLEGKVVEREGEVEGEGDRDGRQYYMVMKRRIWWMVRLVRWRVRGGEGGLDGVPAEKLAAELVWMVKKMVDCGCSDEAIRRWAAASNLGYLALSADPRLQTSFVKLTAFLFKEAKDYGVDEIDESKMKQCMQVKLKMLQTWLPLLCKASNGADAPSLSINERAELERVLEGIIEELEQEKQEQVLSLWLHHFTHCSSSDWPNLHSCYARWCCKSRKQLLLSNEI</sequence>
<protein>
    <submittedName>
        <fullName evidence="2">Uncharacterized protein</fullName>
    </submittedName>
</protein>
<keyword evidence="3" id="KW-1185">Reference proteome</keyword>
<dbReference type="PANTHER" id="PTHR31060:SF4">
    <property type="entry name" value="1,8-CINEOLE SYNTHASE"/>
    <property type="match status" value="1"/>
</dbReference>
<dbReference type="Proteomes" id="UP001058974">
    <property type="component" value="Chromosome 1"/>
</dbReference>
<dbReference type="Gramene" id="Psat01G0571300-T1">
    <property type="protein sequence ID" value="KAI5448402.1"/>
    <property type="gene ID" value="KIW84_015713"/>
</dbReference>